<feature type="binding site" evidence="5">
    <location>
        <position position="189"/>
    </location>
    <ligand>
        <name>S-adenosyl-L-methionine</name>
        <dbReference type="ChEBI" id="CHEBI:59789"/>
    </ligand>
</feature>
<feature type="binding site" evidence="5">
    <location>
        <begin position="189"/>
        <end position="192"/>
    </location>
    <ligand>
        <name>substrate</name>
    </ligand>
</feature>
<dbReference type="InterPro" id="IPR025714">
    <property type="entry name" value="Methyltranfer_dom"/>
</dbReference>
<accession>A0AAN1WEG8</accession>
<protein>
    <recommendedName>
        <fullName evidence="5">Release factor glutamine methyltransferase</fullName>
        <shortName evidence="5">RF MTase</shortName>
        <ecNumber evidence="5">2.1.1.297</ecNumber>
    </recommendedName>
    <alternativeName>
        <fullName evidence="5">N5-glutamine methyltransferase PrmC</fullName>
    </alternativeName>
    <alternativeName>
        <fullName evidence="5">Protein-(glutamine-N5) MTase PrmC</fullName>
    </alternativeName>
    <alternativeName>
        <fullName evidence="5">Protein-glutamine N-methyltransferase PrmC</fullName>
    </alternativeName>
</protein>
<keyword evidence="1 5" id="KW-0489">Methyltransferase</keyword>
<dbReference type="EMBL" id="AP023086">
    <property type="protein sequence ID" value="BCD96088.1"/>
    <property type="molecule type" value="Genomic_DNA"/>
</dbReference>
<evidence type="ECO:0000259" key="6">
    <source>
        <dbReference type="Pfam" id="PF13847"/>
    </source>
</evidence>
<evidence type="ECO:0000256" key="1">
    <source>
        <dbReference type="ARBA" id="ARBA00022603"/>
    </source>
</evidence>
<evidence type="ECO:0000313" key="8">
    <source>
        <dbReference type="EMBL" id="BCD96088.1"/>
    </source>
</evidence>
<sequence length="282" mass="30725">MTISEALRLAARLSTVSDSPRLDAELLLAAVSGFDRTYFYTWPERELDSAVAERFLKLLKRREAGEPVAHITGQREFWSLNLAVDSSTLIPRPDTEVLVEVALEHLPEDSARVLDLGTGTGAIALALATERPNAAVKGVDQSADAVALAKANAKRLGLERVHFSQGSWLDAAWLAQVTCQQPFDLLVSNPPYIDENDPHLCEGDVRFEPKAALVAPEQGLADIKAIIALALNILKPAGSLWLEHGWQQAADVQHLLLAAGFKRVETRKDYGGNSRVTGAYRS</sequence>
<comment type="function">
    <text evidence="5">Methylates the class 1 translation termination release factors RF1/PrfA and RF2/PrfB on the glutamine residue of the universally conserved GGQ motif.</text>
</comment>
<dbReference type="Pfam" id="PF17827">
    <property type="entry name" value="PrmC_N"/>
    <property type="match status" value="1"/>
</dbReference>
<organism evidence="8 9">
    <name type="scientific">Marinagarivorans cellulosilyticus</name>
    <dbReference type="NCBI Taxonomy" id="2721545"/>
    <lineage>
        <taxon>Bacteria</taxon>
        <taxon>Pseudomonadati</taxon>
        <taxon>Pseudomonadota</taxon>
        <taxon>Gammaproteobacteria</taxon>
        <taxon>Cellvibrionales</taxon>
        <taxon>Cellvibrionaceae</taxon>
        <taxon>Marinagarivorans</taxon>
    </lineage>
</organism>
<feature type="domain" description="Release factor glutamine methyltransferase N-terminal" evidence="7">
    <location>
        <begin position="8"/>
        <end position="73"/>
    </location>
</feature>
<dbReference type="Gene3D" id="1.10.8.10">
    <property type="entry name" value="DNA helicase RuvA subunit, C-terminal domain"/>
    <property type="match status" value="1"/>
</dbReference>
<dbReference type="KEGG" id="marq:MARGE09_P0287"/>
<comment type="catalytic activity">
    <reaction evidence="4 5">
        <text>L-glutaminyl-[peptide chain release factor] + S-adenosyl-L-methionine = N(5)-methyl-L-glutaminyl-[peptide chain release factor] + S-adenosyl-L-homocysteine + H(+)</text>
        <dbReference type="Rhea" id="RHEA:42896"/>
        <dbReference type="Rhea" id="RHEA-COMP:10271"/>
        <dbReference type="Rhea" id="RHEA-COMP:10272"/>
        <dbReference type="ChEBI" id="CHEBI:15378"/>
        <dbReference type="ChEBI" id="CHEBI:30011"/>
        <dbReference type="ChEBI" id="CHEBI:57856"/>
        <dbReference type="ChEBI" id="CHEBI:59789"/>
        <dbReference type="ChEBI" id="CHEBI:61891"/>
        <dbReference type="EC" id="2.1.1.297"/>
    </reaction>
</comment>
<evidence type="ECO:0000256" key="5">
    <source>
        <dbReference type="HAMAP-Rule" id="MF_02126"/>
    </source>
</evidence>
<dbReference type="InterPro" id="IPR002052">
    <property type="entry name" value="DNA_methylase_N6_adenine_CS"/>
</dbReference>
<dbReference type="PANTHER" id="PTHR18895:SF74">
    <property type="entry name" value="MTRF1L RELEASE FACTOR GLUTAMINE METHYLTRANSFERASE"/>
    <property type="match status" value="1"/>
</dbReference>
<keyword evidence="3 5" id="KW-0949">S-adenosyl-L-methionine</keyword>
<dbReference type="InterPro" id="IPR050320">
    <property type="entry name" value="N5-glutamine_MTase"/>
</dbReference>
<evidence type="ECO:0000256" key="3">
    <source>
        <dbReference type="ARBA" id="ARBA00022691"/>
    </source>
</evidence>
<dbReference type="NCBIfam" id="TIGR03534">
    <property type="entry name" value="RF_mod_PrmC"/>
    <property type="match status" value="1"/>
</dbReference>
<dbReference type="InterPro" id="IPR040758">
    <property type="entry name" value="PrmC_N"/>
</dbReference>
<evidence type="ECO:0000313" key="9">
    <source>
        <dbReference type="Proteomes" id="UP001320119"/>
    </source>
</evidence>
<feature type="domain" description="Methyltransferase" evidence="6">
    <location>
        <begin position="109"/>
        <end position="246"/>
    </location>
</feature>
<comment type="similarity">
    <text evidence="5">Belongs to the protein N5-glutamine methyltransferase family. PrmC subfamily.</text>
</comment>
<dbReference type="InterPro" id="IPR004556">
    <property type="entry name" value="HemK-like"/>
</dbReference>
<dbReference type="NCBIfam" id="TIGR00536">
    <property type="entry name" value="hemK_fam"/>
    <property type="match status" value="1"/>
</dbReference>
<dbReference type="InterPro" id="IPR019874">
    <property type="entry name" value="RF_methyltr_PrmC"/>
</dbReference>
<dbReference type="HAMAP" id="MF_02126">
    <property type="entry name" value="RF_methyltr_PrmC"/>
    <property type="match status" value="1"/>
</dbReference>
<gene>
    <name evidence="5" type="primary">prmC</name>
    <name evidence="8" type="ORF">MARGE09_P0287</name>
</gene>
<dbReference type="PANTHER" id="PTHR18895">
    <property type="entry name" value="HEMK METHYLTRANSFERASE"/>
    <property type="match status" value="1"/>
</dbReference>
<feature type="binding site" evidence="5">
    <location>
        <begin position="117"/>
        <end position="121"/>
    </location>
    <ligand>
        <name>S-adenosyl-L-methionine</name>
        <dbReference type="ChEBI" id="CHEBI:59789"/>
    </ligand>
</feature>
<dbReference type="GO" id="GO:0102559">
    <property type="term" value="F:peptide chain release factor N(5)-glutamine methyltransferase activity"/>
    <property type="evidence" value="ECO:0007669"/>
    <property type="project" value="UniProtKB-EC"/>
</dbReference>
<dbReference type="Pfam" id="PF13847">
    <property type="entry name" value="Methyltransf_31"/>
    <property type="match status" value="1"/>
</dbReference>
<reference evidence="8 9" key="1">
    <citation type="journal article" date="2022" name="IScience">
        <title>An ultrasensitive nanofiber-based assay for enzymatic hydrolysis and deep-sea microbial degradation of cellulose.</title>
        <authorList>
            <person name="Tsudome M."/>
            <person name="Tachioka M."/>
            <person name="Miyazaki M."/>
            <person name="Uchimura K."/>
            <person name="Tsuda M."/>
            <person name="Takaki Y."/>
            <person name="Deguchi S."/>
        </authorList>
    </citation>
    <scope>NUCLEOTIDE SEQUENCE [LARGE SCALE GENOMIC DNA]</scope>
    <source>
        <strain evidence="8 9">GE09</strain>
    </source>
</reference>
<dbReference type="FunFam" id="3.40.50.150:FF:000053">
    <property type="entry name" value="Release factor glutamine methyltransferase"/>
    <property type="match status" value="1"/>
</dbReference>
<feature type="binding site" evidence="5">
    <location>
        <position position="168"/>
    </location>
    <ligand>
        <name>S-adenosyl-L-methionine</name>
        <dbReference type="ChEBI" id="CHEBI:59789"/>
    </ligand>
</feature>
<dbReference type="FunFam" id="1.10.8.10:FF:000032">
    <property type="entry name" value="Release factor glutamine methyltransferase"/>
    <property type="match status" value="1"/>
</dbReference>
<dbReference type="Gene3D" id="3.40.50.150">
    <property type="entry name" value="Vaccinia Virus protein VP39"/>
    <property type="match status" value="1"/>
</dbReference>
<dbReference type="GO" id="GO:0003676">
    <property type="term" value="F:nucleic acid binding"/>
    <property type="evidence" value="ECO:0007669"/>
    <property type="project" value="InterPro"/>
</dbReference>
<dbReference type="RefSeq" id="WP_236985594.1">
    <property type="nucleotide sequence ID" value="NZ_AP023086.1"/>
</dbReference>
<proteinExistence type="inferred from homology"/>
<dbReference type="PROSITE" id="PS00092">
    <property type="entry name" value="N6_MTASE"/>
    <property type="match status" value="1"/>
</dbReference>
<keyword evidence="2 5" id="KW-0808">Transferase</keyword>
<evidence type="ECO:0000256" key="2">
    <source>
        <dbReference type="ARBA" id="ARBA00022679"/>
    </source>
</evidence>
<dbReference type="AlphaFoldDB" id="A0AAN1WEG8"/>
<dbReference type="InterPro" id="IPR029063">
    <property type="entry name" value="SAM-dependent_MTases_sf"/>
</dbReference>
<dbReference type="CDD" id="cd02440">
    <property type="entry name" value="AdoMet_MTases"/>
    <property type="match status" value="1"/>
</dbReference>
<keyword evidence="9" id="KW-1185">Reference proteome</keyword>
<dbReference type="EC" id="2.1.1.297" evidence="5"/>
<dbReference type="SUPFAM" id="SSF53335">
    <property type="entry name" value="S-adenosyl-L-methionine-dependent methyltransferases"/>
    <property type="match status" value="1"/>
</dbReference>
<evidence type="ECO:0000256" key="4">
    <source>
        <dbReference type="ARBA" id="ARBA00048391"/>
    </source>
</evidence>
<dbReference type="Proteomes" id="UP001320119">
    <property type="component" value="Chromosome"/>
</dbReference>
<feature type="binding site" evidence="5">
    <location>
        <position position="140"/>
    </location>
    <ligand>
        <name>S-adenosyl-L-methionine</name>
        <dbReference type="ChEBI" id="CHEBI:59789"/>
    </ligand>
</feature>
<evidence type="ECO:0000259" key="7">
    <source>
        <dbReference type="Pfam" id="PF17827"/>
    </source>
</evidence>
<name>A0AAN1WEG8_9GAMM</name>
<dbReference type="GO" id="GO:0032259">
    <property type="term" value="P:methylation"/>
    <property type="evidence" value="ECO:0007669"/>
    <property type="project" value="UniProtKB-KW"/>
</dbReference>